<name>A0A495NXC0_9FLAO</name>
<dbReference type="Proteomes" id="UP000276282">
    <property type="component" value="Unassembled WGS sequence"/>
</dbReference>
<protein>
    <recommendedName>
        <fullName evidence="3">Tetratricopeptide repeat protein</fullName>
    </recommendedName>
</protein>
<organism evidence="1 2">
    <name type="scientific">Gillisia mitskevichiae</name>
    <dbReference type="NCBI Taxonomy" id="270921"/>
    <lineage>
        <taxon>Bacteria</taxon>
        <taxon>Pseudomonadati</taxon>
        <taxon>Bacteroidota</taxon>
        <taxon>Flavobacteriia</taxon>
        <taxon>Flavobacteriales</taxon>
        <taxon>Flavobacteriaceae</taxon>
        <taxon>Gillisia</taxon>
    </lineage>
</organism>
<dbReference type="AlphaFoldDB" id="A0A495NXC0"/>
<dbReference type="Gene3D" id="1.25.40.10">
    <property type="entry name" value="Tetratricopeptide repeat domain"/>
    <property type="match status" value="1"/>
</dbReference>
<dbReference type="InterPro" id="IPR011990">
    <property type="entry name" value="TPR-like_helical_dom_sf"/>
</dbReference>
<accession>A0A495NXC0</accession>
<keyword evidence="2" id="KW-1185">Reference proteome</keyword>
<sequence length="243" mass="28597">MNNKILIILFLIPVISFSQSEKIENSKNQLFSEMSIDVCNCLNDETPEMEFHENCLNDKKSEYKKKYEDLLTKESVIGSDSIKEEWKEEFITTILTGSMVYECDKWYNYFKNIKNKTIGEIYKNANPKQLDSLNRLEPEFRNDNFYYDRGALNFASKHYLKAIEDISKHNEINPTNQTYLFLAWVYEASGNLEKSLDAYDQIQSSQDSGMEIELYKSVMKREYAEKELTNQKKALHTTSVKRK</sequence>
<dbReference type="SUPFAM" id="SSF48452">
    <property type="entry name" value="TPR-like"/>
    <property type="match status" value="1"/>
</dbReference>
<gene>
    <name evidence="1" type="ORF">BC962_3264</name>
</gene>
<dbReference type="EMBL" id="RBLG01000010">
    <property type="protein sequence ID" value="RKS42506.1"/>
    <property type="molecule type" value="Genomic_DNA"/>
</dbReference>
<comment type="caution">
    <text evidence="1">The sequence shown here is derived from an EMBL/GenBank/DDBJ whole genome shotgun (WGS) entry which is preliminary data.</text>
</comment>
<evidence type="ECO:0000313" key="1">
    <source>
        <dbReference type="EMBL" id="RKS42506.1"/>
    </source>
</evidence>
<reference evidence="1 2" key="1">
    <citation type="submission" date="2018-10" db="EMBL/GenBank/DDBJ databases">
        <title>Genomic Encyclopedia of Archaeal and Bacterial Type Strains, Phase II (KMG-II): from individual species to whole genera.</title>
        <authorList>
            <person name="Goeker M."/>
        </authorList>
    </citation>
    <scope>NUCLEOTIDE SEQUENCE [LARGE SCALE GENOMIC DNA]</scope>
    <source>
        <strain evidence="1 2">DSM 19839</strain>
    </source>
</reference>
<evidence type="ECO:0000313" key="2">
    <source>
        <dbReference type="Proteomes" id="UP000276282"/>
    </source>
</evidence>
<evidence type="ECO:0008006" key="3">
    <source>
        <dbReference type="Google" id="ProtNLM"/>
    </source>
</evidence>
<dbReference type="RefSeq" id="WP_121347086.1">
    <property type="nucleotide sequence ID" value="NZ_RBLG01000010.1"/>
</dbReference>
<proteinExistence type="predicted"/>